<dbReference type="GeneID" id="12445557"/>
<dbReference type="Proteomes" id="UP000007954">
    <property type="component" value="Plasmid PL100"/>
</dbReference>
<organism evidence="3 4">
    <name type="scientific">Haloquadratum walsbyi (strain DSM 16854 / JCM 12705 / C23)</name>
    <dbReference type="NCBI Taxonomy" id="768065"/>
    <lineage>
        <taxon>Archaea</taxon>
        <taxon>Methanobacteriati</taxon>
        <taxon>Methanobacteriota</taxon>
        <taxon>Stenosarchaea group</taxon>
        <taxon>Halobacteria</taxon>
        <taxon>Halobacteriales</taxon>
        <taxon>Haloferacaceae</taxon>
        <taxon>Haloquadratum</taxon>
    </lineage>
</organism>
<dbReference type="Pfam" id="PF04326">
    <property type="entry name" value="SLFN_AlbA_2"/>
    <property type="match status" value="1"/>
</dbReference>
<sequence length="708" mass="81878">MEISKLLDRVESNAIVLPEFQREFVWKNSQAKELMNSLFEEFPIGSLLTWETENPPEIKNEAIDEEKHALFEVLLDGQQRLTVLYMLIKDEIPPYYTEDDTENDPRDLYLNVGDGKFHFENKMTREGVEWVRVTDCFNGEVDGVTIAQKKLGDKPEPVLELSKEYNQQIAQLQNVTTRSIPVETLPKSADIHEAIELFDKINSQGTHLSDAELALAHMSAEWAYIRRNMKQKQAELATQGFEFNLNFYVKCMIGTLTETMTYEQVYNVSEDELKSQWYELAGKDNKDGIFDYVINVLQNDGQIPSSDYINTRDVLIPFIVYLNKQEKQLSHDEKTQFLRWLYSGMMWSRYSGSSDTTVEHDISLLDGESPTDQLMQEIRDERGRIEVQASDLQGRGKRTRRFYNMVRTVIRANDPVDWKTGEPLKGSYELESHHIFPKSKLYEEYDSGNSTHRKLVNEIANRAFLTPATNKQLGDELPESYLPKIIEDHPSALDSQFIPDNGELWKLQNYEDFLAKRRELLADAINDYMENLVVGEEGNEEQESADELIHKGENTRIEFKESFLYDVYREQANKDLKKEVAKEICALTNSEGGAVVIGVKDDTKEIKGLDRDYNLMEKGKDSFGLQLRQEVSNRLGQMMATAYTHVRFEEVDEKEVCVIWVDDSPKPVFFEEDDSEQFYVRTGTSAQPLSIQEANKYIDEHWNQSPIA</sequence>
<proteinExistence type="predicted"/>
<evidence type="ECO:0000313" key="3">
    <source>
        <dbReference type="EMBL" id="CCC41926.1"/>
    </source>
</evidence>
<dbReference type="HOGENOM" id="CLU_021082_1_0_2"/>
<geneLocation type="plasmid" evidence="3 4">
    <name>PL100</name>
</geneLocation>
<evidence type="ECO:0000259" key="1">
    <source>
        <dbReference type="Pfam" id="PF03235"/>
    </source>
</evidence>
<dbReference type="KEGG" id="hwc:Hqrw_5051"/>
<dbReference type="InterPro" id="IPR004919">
    <property type="entry name" value="GmrSD_N"/>
</dbReference>
<protein>
    <submittedName>
        <fullName evidence="3">DUF262/DUF1524/AAA-4 domain protein</fullName>
    </submittedName>
</protein>
<feature type="domain" description="GmrSD restriction endonucleases N-terminal" evidence="1">
    <location>
        <begin position="3"/>
        <end position="217"/>
    </location>
</feature>
<evidence type="ECO:0000259" key="2">
    <source>
        <dbReference type="Pfam" id="PF04326"/>
    </source>
</evidence>
<dbReference type="PANTHER" id="PTHR37292:SF2">
    <property type="entry name" value="DUF262 DOMAIN-CONTAINING PROTEIN"/>
    <property type="match status" value="1"/>
</dbReference>
<dbReference type="OrthoDB" id="240912at2157"/>
<keyword evidence="3" id="KW-0614">Plasmid</keyword>
<dbReference type="Gene3D" id="3.30.950.30">
    <property type="entry name" value="Schlafen, AAA domain"/>
    <property type="match status" value="1"/>
</dbReference>
<dbReference type="Pfam" id="PF03235">
    <property type="entry name" value="GmrSD_N"/>
    <property type="match status" value="1"/>
</dbReference>
<dbReference type="InterPro" id="IPR038461">
    <property type="entry name" value="Schlafen_AlbA_2_dom_sf"/>
</dbReference>
<dbReference type="AlphaFoldDB" id="G0LNC0"/>
<dbReference type="InterPro" id="IPR007421">
    <property type="entry name" value="Schlafen_AlbA_2_dom"/>
</dbReference>
<dbReference type="RefSeq" id="WP_014554916.1">
    <property type="nucleotide sequence ID" value="NC_017457.1"/>
</dbReference>
<accession>G0LNC0</accession>
<gene>
    <name evidence="3" type="ordered locus">Hqrw_5051</name>
</gene>
<dbReference type="EMBL" id="FR746100">
    <property type="protein sequence ID" value="CCC41926.1"/>
    <property type="molecule type" value="Genomic_DNA"/>
</dbReference>
<feature type="domain" description="Schlafen AlbA-2" evidence="2">
    <location>
        <begin position="553"/>
        <end position="689"/>
    </location>
</feature>
<reference evidence="3 4" key="1">
    <citation type="journal article" date="2011" name="PLoS ONE">
        <title>Haloquadratum walsbyi: limited diversity in a global pond.</title>
        <authorList>
            <person name="Dyall-Smith M."/>
            <person name="Pfeiffer F."/>
            <person name="Klee K."/>
            <person name="Palm P."/>
            <person name="Gross K."/>
            <person name="Schuster S.C."/>
            <person name="Rampp M."/>
            <person name="Oesterhelt D."/>
        </authorList>
    </citation>
    <scope>NUCLEOTIDE SEQUENCE [LARGE SCALE GENOMIC DNA]</scope>
    <source>
        <strain evidence="4">DSM 16854 / JCM 12705 / C23</strain>
        <plasmid evidence="4">Plasmid PL100</plasmid>
    </source>
</reference>
<evidence type="ECO:0000313" key="4">
    <source>
        <dbReference type="Proteomes" id="UP000007954"/>
    </source>
</evidence>
<name>G0LNC0_HALWC</name>
<dbReference type="PANTHER" id="PTHR37292">
    <property type="entry name" value="VNG6097C"/>
    <property type="match status" value="1"/>
</dbReference>